<feature type="compositionally biased region" description="Basic and acidic residues" evidence="9">
    <location>
        <begin position="1090"/>
        <end position="1099"/>
    </location>
</feature>
<gene>
    <name evidence="11" type="ordered locus">DEHA2D17644g</name>
</gene>
<dbReference type="PANTHER" id="PTHR14418">
    <property type="entry name" value="CONDENSIN COMPLEX SUBUNIT 3-RELATED"/>
    <property type="match status" value="1"/>
</dbReference>
<dbReference type="GO" id="GO:0007076">
    <property type="term" value="P:mitotic chromosome condensation"/>
    <property type="evidence" value="ECO:0007669"/>
    <property type="project" value="EnsemblFungi"/>
</dbReference>
<dbReference type="SUPFAM" id="SSF48371">
    <property type="entry name" value="ARM repeat"/>
    <property type="match status" value="1"/>
</dbReference>
<keyword evidence="12" id="KW-1185">Reference proteome</keyword>
<accession>B5RTK2</accession>
<dbReference type="GO" id="GO:0010032">
    <property type="term" value="P:meiotic chromosome condensation"/>
    <property type="evidence" value="ECO:0007669"/>
    <property type="project" value="EnsemblFungi"/>
</dbReference>
<evidence type="ECO:0000256" key="2">
    <source>
        <dbReference type="ARBA" id="ARBA00006533"/>
    </source>
</evidence>
<keyword evidence="6" id="KW-0226">DNA condensation</keyword>
<dbReference type="Pfam" id="PF12719">
    <property type="entry name" value="Cnd3"/>
    <property type="match status" value="1"/>
</dbReference>
<comment type="subcellular location">
    <subcellularLocation>
        <location evidence="1">Chromosome</location>
    </subcellularLocation>
</comment>
<dbReference type="EMBL" id="CR382136">
    <property type="protein sequence ID" value="CAR65687.1"/>
    <property type="molecule type" value="Genomic_DNA"/>
</dbReference>
<feature type="region of interest" description="Disordered" evidence="9">
    <location>
        <begin position="104"/>
        <end position="132"/>
    </location>
</feature>
<protein>
    <submittedName>
        <fullName evidence="11">DEHA2D17644p</fullName>
    </submittedName>
</protein>
<evidence type="ECO:0000256" key="8">
    <source>
        <dbReference type="SAM" id="Coils"/>
    </source>
</evidence>
<evidence type="ECO:0000313" key="12">
    <source>
        <dbReference type="Proteomes" id="UP000000599"/>
    </source>
</evidence>
<dbReference type="VEuPathDB" id="FungiDB:DEHA2D17644g"/>
<organism evidence="11 12">
    <name type="scientific">Debaryomyces hansenii (strain ATCC 36239 / CBS 767 / BCRC 21394 / JCM 1990 / NBRC 0083 / IGC 2968)</name>
    <name type="common">Yeast</name>
    <name type="synonym">Torulaspora hansenii</name>
    <dbReference type="NCBI Taxonomy" id="284592"/>
    <lineage>
        <taxon>Eukaryota</taxon>
        <taxon>Fungi</taxon>
        <taxon>Dikarya</taxon>
        <taxon>Ascomycota</taxon>
        <taxon>Saccharomycotina</taxon>
        <taxon>Pichiomycetes</taxon>
        <taxon>Debaryomycetaceae</taxon>
        <taxon>Debaryomyces</taxon>
    </lineage>
</organism>
<feature type="compositionally biased region" description="Acidic residues" evidence="9">
    <location>
        <begin position="814"/>
        <end position="836"/>
    </location>
</feature>
<feature type="region of interest" description="Disordered" evidence="9">
    <location>
        <begin position="600"/>
        <end position="650"/>
    </location>
</feature>
<dbReference type="GO" id="GO:1903342">
    <property type="term" value="P:negative regulation of meiotic DNA double-strand break formation"/>
    <property type="evidence" value="ECO:0007669"/>
    <property type="project" value="EnsemblFungi"/>
</dbReference>
<dbReference type="Gene3D" id="1.25.10.10">
    <property type="entry name" value="Leucine-rich Repeat Variant"/>
    <property type="match status" value="1"/>
</dbReference>
<dbReference type="HOGENOM" id="CLU_004446_1_1_1"/>
<evidence type="ECO:0000256" key="5">
    <source>
        <dbReference type="ARBA" id="ARBA00022776"/>
    </source>
</evidence>
<keyword evidence="4" id="KW-0132">Cell division</keyword>
<dbReference type="eggNOG" id="KOG2025">
    <property type="taxonomic scope" value="Eukaryota"/>
</dbReference>
<dbReference type="OrthoDB" id="27187at2759"/>
<dbReference type="InterPro" id="IPR016024">
    <property type="entry name" value="ARM-type_fold"/>
</dbReference>
<reference evidence="11 12" key="1">
    <citation type="journal article" date="2004" name="Nature">
        <title>Genome evolution in yeasts.</title>
        <authorList>
            <consortium name="Genolevures"/>
            <person name="Dujon B."/>
            <person name="Sherman D."/>
            <person name="Fischer G."/>
            <person name="Durrens P."/>
            <person name="Casaregola S."/>
            <person name="Lafontaine I."/>
            <person name="de Montigny J."/>
            <person name="Marck C."/>
            <person name="Neuveglise C."/>
            <person name="Talla E."/>
            <person name="Goffard N."/>
            <person name="Frangeul L."/>
            <person name="Aigle M."/>
            <person name="Anthouard V."/>
            <person name="Babour A."/>
            <person name="Barbe V."/>
            <person name="Barnay S."/>
            <person name="Blanchin S."/>
            <person name="Beckerich J.M."/>
            <person name="Beyne E."/>
            <person name="Bleykasten C."/>
            <person name="Boisrame A."/>
            <person name="Boyer J."/>
            <person name="Cattolico L."/>
            <person name="Confanioleri F."/>
            <person name="de Daruvar A."/>
            <person name="Despons L."/>
            <person name="Fabre E."/>
            <person name="Fairhead C."/>
            <person name="Ferry-Dumazet H."/>
            <person name="Groppi A."/>
            <person name="Hantraye F."/>
            <person name="Hennequin C."/>
            <person name="Jauniaux N."/>
            <person name="Joyet P."/>
            <person name="Kachouri R."/>
            <person name="Kerrest A."/>
            <person name="Koszul R."/>
            <person name="Lemaire M."/>
            <person name="Lesur I."/>
            <person name="Ma L."/>
            <person name="Muller H."/>
            <person name="Nicaud J.M."/>
            <person name="Nikolski M."/>
            <person name="Oztas S."/>
            <person name="Ozier-Kalogeropoulos O."/>
            <person name="Pellenz S."/>
            <person name="Potier S."/>
            <person name="Richard G.F."/>
            <person name="Straub M.L."/>
            <person name="Suleau A."/>
            <person name="Swennene D."/>
            <person name="Tekaia F."/>
            <person name="Wesolowski-Louvel M."/>
            <person name="Westhof E."/>
            <person name="Wirth B."/>
            <person name="Zeniou-Meyer M."/>
            <person name="Zivanovic I."/>
            <person name="Bolotin-Fukuhara M."/>
            <person name="Thierry A."/>
            <person name="Bouchier C."/>
            <person name="Caudron B."/>
            <person name="Scarpelli C."/>
            <person name="Gaillardin C."/>
            <person name="Weissenbach J."/>
            <person name="Wincker P."/>
            <person name="Souciet J.L."/>
        </authorList>
    </citation>
    <scope>NUCLEOTIDE SEQUENCE [LARGE SCALE GENOMIC DNA]</scope>
    <source>
        <strain evidence="12">ATCC 36239 / CBS 767 / BCRC 21394 / JCM 1990 / NBRC 0083 / IGC 2968</strain>
    </source>
</reference>
<feature type="coiled-coil region" evidence="8">
    <location>
        <begin position="426"/>
        <end position="453"/>
    </location>
</feature>
<dbReference type="AlphaFoldDB" id="B5RTK2"/>
<feature type="compositionally biased region" description="Basic and acidic residues" evidence="9">
    <location>
        <begin position="104"/>
        <end position="118"/>
    </location>
</feature>
<dbReference type="GO" id="GO:0070550">
    <property type="term" value="P:rDNA chromatin condensation"/>
    <property type="evidence" value="ECO:0007669"/>
    <property type="project" value="EnsemblFungi"/>
</dbReference>
<keyword evidence="7" id="KW-0131">Cell cycle</keyword>
<dbReference type="InterPro" id="IPR025977">
    <property type="entry name" value="Cnd3_C"/>
</dbReference>
<dbReference type="Proteomes" id="UP000000599">
    <property type="component" value="Chromosome D"/>
</dbReference>
<comment type="similarity">
    <text evidence="2">Belongs to the CND3 (condensin subunit 3) family.</text>
</comment>
<feature type="region of interest" description="Disordered" evidence="9">
    <location>
        <begin position="1087"/>
        <end position="1117"/>
    </location>
</feature>
<dbReference type="GO" id="GO:0007130">
    <property type="term" value="P:synaptonemal complex assembly"/>
    <property type="evidence" value="ECO:0007669"/>
    <property type="project" value="EnsemblFungi"/>
</dbReference>
<evidence type="ECO:0000256" key="3">
    <source>
        <dbReference type="ARBA" id="ARBA00022454"/>
    </source>
</evidence>
<evidence type="ECO:0000313" key="11">
    <source>
        <dbReference type="EMBL" id="CAR65687.1"/>
    </source>
</evidence>
<feature type="compositionally biased region" description="Acidic residues" evidence="9">
    <location>
        <begin position="122"/>
        <end position="132"/>
    </location>
</feature>
<dbReference type="FunCoup" id="B5RTK2">
    <property type="interactions" value="240"/>
</dbReference>
<evidence type="ECO:0000256" key="6">
    <source>
        <dbReference type="ARBA" id="ARBA00023067"/>
    </source>
</evidence>
<sequence>MTTEKPTLTSIKKINDLDSIRNAMAHVFQDAQLSLSGHRKLVIVLKNIQQRAIMLGYEEGFILKFVKLLNKILSLKKGEQVADRVAKFCSIFVSALYKDEETLKEKKKNDKEGDRDMSSDNSDSDEEEEEETSAGRFVDYLLRHLLRGIQAKDKNVRYRVVQLLAYIVNYIGEIDEELFKALHWSLNRRLFDKEANVRIQAVVAISSFQYINLPEEGEYSVDNQVNKATQSLLIAIQNDDSAEVRRAALLNLAKNEVTIPFLLERARDVNSINRRLVYSRIIKELGDFRDIDFHLRENLLKWGLNDRDESVQKNAIKMFSSNWLDIVDNDLIELIENLKVVDSDIADTAMMTFYRERADKLASIEITENTWKELTTEKAFLIRTFYEHCNEHNLYDIIEKNFPESIELADLLYKYLNLRKQIIDSNNELIENYESYRSSLKETDSKLQQLQYEEHELFQDIDGIEDSNYKKKKVSQAKKLKKEFQTIANEKQQIMQRNKDMDEEYTSFHEQLKDLEFVIQQLLLISKQYDFSDEIGRRKMLQIIRSSLANDKLSDKLIESSLKVLRKISINERDFLAMCTEIVTDIRDSYMDENDEDTFHSAISGFRNSDSEDEEDEDNDKQEEIGEDANEDMGRNGSQSHKKRKKQPKQAPDDIIIQCLLITQHLLELTEESLENNYSLGSLIESLVRPAVLRNEQPVIRSLGLKCLGLFSLLEKQLAIENLYLFGMAATKADEELRIICVKIIVDILSTYGVSVLDIEGGVDSLSLARLFYKILRIYEMPNLQCVVAEGLCKLFLADILTDFGKGGKLNVNNDDDEEVVDEDEDEDDEGDDEDSEAKNERKARKIGAREKKKEEDQEKQLFETLILTYFHPLNIDNHALRQTLAFCIPVYAFSHPTHQDKVASISGDCFFRMFRDGGEFSKYENIASPTSIIQQLIHWCDPNNLVNLTQVEIKKSPAHFWQSMGFLQAVEQDTPKSIKKIIINNLNKLYITEELGSTILKGLLNAIEDTKSMIESNQHDPDFIFDALTEKNFDKFHQSIKDLIGKAEQMEAENSKNEQKNSFISEKSFQSNNSLVLNKDSLLELDESAGDKHEKSDLDENQAEESNNDAEKVEENLQEIDRMLDEEENIDYHLPMDTD</sequence>
<dbReference type="RefSeq" id="XP_002770333.1">
    <property type="nucleotide sequence ID" value="XM_002770287.1"/>
</dbReference>
<evidence type="ECO:0000256" key="9">
    <source>
        <dbReference type="SAM" id="MobiDB-lite"/>
    </source>
</evidence>
<feature type="coiled-coil region" evidence="8">
    <location>
        <begin position="1041"/>
        <end position="1068"/>
    </location>
</feature>
<dbReference type="OMA" id="NHQKNFV"/>
<dbReference type="InterPro" id="IPR027165">
    <property type="entry name" value="CND3"/>
</dbReference>
<dbReference type="GO" id="GO:0003682">
    <property type="term" value="F:chromatin binding"/>
    <property type="evidence" value="ECO:0007669"/>
    <property type="project" value="EnsemblFungi"/>
</dbReference>
<feature type="compositionally biased region" description="Acidic residues" evidence="9">
    <location>
        <begin position="611"/>
        <end position="631"/>
    </location>
</feature>
<dbReference type="GO" id="GO:0051307">
    <property type="term" value="P:meiotic chromosome separation"/>
    <property type="evidence" value="ECO:0007669"/>
    <property type="project" value="EnsemblFungi"/>
</dbReference>
<dbReference type="GO" id="GO:0000793">
    <property type="term" value="C:condensed chromosome"/>
    <property type="evidence" value="ECO:0007669"/>
    <property type="project" value="TreeGrafter"/>
</dbReference>
<feature type="region of interest" description="Disordered" evidence="9">
    <location>
        <begin position="813"/>
        <end position="854"/>
    </location>
</feature>
<keyword evidence="5" id="KW-0498">Mitosis</keyword>
<dbReference type="PANTHER" id="PTHR14418:SF5">
    <property type="entry name" value="CONDENSIN COMPLEX SUBUNIT 3"/>
    <property type="match status" value="1"/>
</dbReference>
<dbReference type="GO" id="GO:0070058">
    <property type="term" value="P:tRNA gene clustering"/>
    <property type="evidence" value="ECO:0007669"/>
    <property type="project" value="EnsemblFungi"/>
</dbReference>
<proteinExistence type="inferred from homology"/>
<evidence type="ECO:0000256" key="4">
    <source>
        <dbReference type="ARBA" id="ARBA00022618"/>
    </source>
</evidence>
<evidence type="ECO:0000259" key="10">
    <source>
        <dbReference type="Pfam" id="PF12719"/>
    </source>
</evidence>
<dbReference type="InterPro" id="IPR011989">
    <property type="entry name" value="ARM-like"/>
</dbReference>
<dbReference type="InParanoid" id="B5RTK2"/>
<dbReference type="STRING" id="284592.B5RTK2"/>
<dbReference type="GO" id="GO:0000796">
    <property type="term" value="C:condensin complex"/>
    <property type="evidence" value="ECO:0007669"/>
    <property type="project" value="EnsemblFungi"/>
</dbReference>
<name>B5RTK2_DEBHA</name>
<feature type="compositionally biased region" description="Acidic residues" evidence="9">
    <location>
        <begin position="1100"/>
        <end position="1109"/>
    </location>
</feature>
<evidence type="ECO:0000256" key="7">
    <source>
        <dbReference type="ARBA" id="ARBA00023306"/>
    </source>
</evidence>
<dbReference type="GeneID" id="8998552"/>
<keyword evidence="3" id="KW-0158">Chromosome</keyword>
<feature type="domain" description="Nuclear condensin complex subunit 3 C-terminal" evidence="10">
    <location>
        <begin position="658"/>
        <end position="992"/>
    </location>
</feature>
<dbReference type="KEGG" id="dha:DEHA2D17644g"/>
<evidence type="ECO:0000256" key="1">
    <source>
        <dbReference type="ARBA" id="ARBA00004286"/>
    </source>
</evidence>
<dbReference type="GO" id="GO:0051301">
    <property type="term" value="P:cell division"/>
    <property type="evidence" value="ECO:0007669"/>
    <property type="project" value="UniProtKB-KW"/>
</dbReference>
<keyword evidence="8" id="KW-0175">Coiled coil</keyword>